<keyword evidence="5" id="KW-0808">Transferase</keyword>
<dbReference type="EC" id="2.3.2.27" evidence="4"/>
<organism evidence="15 16">
    <name type="scientific">Fukomys damarensis</name>
    <name type="common">Damaraland mole rat</name>
    <name type="synonym">Cryptomys damarensis</name>
    <dbReference type="NCBI Taxonomy" id="885580"/>
    <lineage>
        <taxon>Eukaryota</taxon>
        <taxon>Metazoa</taxon>
        <taxon>Chordata</taxon>
        <taxon>Craniata</taxon>
        <taxon>Vertebrata</taxon>
        <taxon>Euteleostomi</taxon>
        <taxon>Mammalia</taxon>
        <taxon>Eutheria</taxon>
        <taxon>Euarchontoglires</taxon>
        <taxon>Glires</taxon>
        <taxon>Rodentia</taxon>
        <taxon>Hystricomorpha</taxon>
        <taxon>Bathyergidae</taxon>
        <taxon>Fukomys</taxon>
    </lineage>
</organism>
<evidence type="ECO:0000313" key="16">
    <source>
        <dbReference type="Proteomes" id="UP000028990"/>
    </source>
</evidence>
<dbReference type="EMBL" id="KN121735">
    <property type="protein sequence ID" value="KFO35582.1"/>
    <property type="molecule type" value="Genomic_DNA"/>
</dbReference>
<dbReference type="InterPro" id="IPR013083">
    <property type="entry name" value="Znf_RING/FYVE/PHD"/>
</dbReference>
<evidence type="ECO:0000256" key="10">
    <source>
        <dbReference type="ARBA" id="ARBA00023242"/>
    </source>
</evidence>
<dbReference type="GO" id="GO:0005634">
    <property type="term" value="C:nucleus"/>
    <property type="evidence" value="ECO:0007669"/>
    <property type="project" value="TreeGrafter"/>
</dbReference>
<dbReference type="GO" id="GO:0006511">
    <property type="term" value="P:ubiquitin-dependent protein catabolic process"/>
    <property type="evidence" value="ECO:0007669"/>
    <property type="project" value="TreeGrafter"/>
</dbReference>
<evidence type="ECO:0000256" key="5">
    <source>
        <dbReference type="ARBA" id="ARBA00022679"/>
    </source>
</evidence>
<proteinExistence type="inferred from homology"/>
<dbReference type="GO" id="GO:0008270">
    <property type="term" value="F:zinc ion binding"/>
    <property type="evidence" value="ECO:0007669"/>
    <property type="project" value="UniProtKB-KW"/>
</dbReference>
<keyword evidence="9" id="KW-0862">Zinc</keyword>
<dbReference type="SMART" id="SM00184">
    <property type="entry name" value="RING"/>
    <property type="match status" value="1"/>
</dbReference>
<feature type="compositionally biased region" description="Low complexity" evidence="13">
    <location>
        <begin position="145"/>
        <end position="154"/>
    </location>
</feature>
<gene>
    <name evidence="15" type="ORF">H920_03014</name>
</gene>
<dbReference type="Pfam" id="PF13639">
    <property type="entry name" value="zf-RING_2"/>
    <property type="match status" value="1"/>
</dbReference>
<comment type="similarity">
    <text evidence="11">Belongs to the RNF12 family.</text>
</comment>
<dbReference type="GO" id="GO:0061630">
    <property type="term" value="F:ubiquitin protein ligase activity"/>
    <property type="evidence" value="ECO:0007669"/>
    <property type="project" value="TreeGrafter"/>
</dbReference>
<name>A0A091DWX4_FUKDA</name>
<dbReference type="Proteomes" id="UP000028990">
    <property type="component" value="Unassembled WGS sequence"/>
</dbReference>
<keyword evidence="7 12" id="KW-0863">Zinc-finger</keyword>
<dbReference type="InterPro" id="IPR001841">
    <property type="entry name" value="Znf_RING"/>
</dbReference>
<evidence type="ECO:0000256" key="1">
    <source>
        <dbReference type="ARBA" id="ARBA00000900"/>
    </source>
</evidence>
<feature type="region of interest" description="Disordered" evidence="13">
    <location>
        <begin position="418"/>
        <end position="437"/>
    </location>
</feature>
<dbReference type="InterPro" id="IPR058896">
    <property type="entry name" value="RNF6/12_N"/>
</dbReference>
<sequence length="652" mass="73022">MESSEEDESTAQGQADRLVREEAYYRFVNSITEEDYRLMRDNNLFGIIGESTEEELAARLRQIKDTLLLGAGAQDLSNYYGGSVKITSFTETEHMTESEQTESLSWTLGNPSTTSSSDTRRPNLEPEESLFSRLLREYMENLQSVSTVATSSTSQEHTTEALMEDQERTTEALMEEQGSTAEAHMEDPSIRIRRSRRRRQRKWRHRTRNESGSHPDTINQTAERLHHNISSEGIEEASVSETETVSRNEPHAVLRQQVTRSALQLTRSALQCRDNFAASELTDDLSVNETETVSRNEPHAVLRQVTRSALQCRDNFAASELTDDLSVEFSPHASSNRESVESRTRHTLVVPDFQVTIFPGEQSLRDDTDTILEIPETLYTCTSVESAQEELRNIFSRAEAAGIRSDVGTLRIPAFRSSNSGLGATASSESQGRPFEQSTTRFAGLSNVIDSDSDLEFSGLPPTQNIPRAESQNRRDSSNLNLSFESLAGAAAMYDPSFGYSTGASFNPMFSTSSHYENPEILQMMFGDINERRESLVSRSQAGQEIQHAHSEIANESEAWLTLDDVVRIDVPTFNQPTGLTKQQIDNLAVRVFNRNDTPQSCSVCLTECTHGNKLRILPCSHEYHVHCIDPWLADNSTCPICHNVVTGYGDR</sequence>
<dbReference type="SUPFAM" id="SSF57850">
    <property type="entry name" value="RING/U-box"/>
    <property type="match status" value="1"/>
</dbReference>
<evidence type="ECO:0000256" key="7">
    <source>
        <dbReference type="ARBA" id="ARBA00022771"/>
    </source>
</evidence>
<dbReference type="GO" id="GO:0016567">
    <property type="term" value="P:protein ubiquitination"/>
    <property type="evidence" value="ECO:0007669"/>
    <property type="project" value="TreeGrafter"/>
</dbReference>
<evidence type="ECO:0000256" key="12">
    <source>
        <dbReference type="PROSITE-ProRule" id="PRU00175"/>
    </source>
</evidence>
<accession>A0A091DWX4</accession>
<dbReference type="Pfam" id="PF25914">
    <property type="entry name" value="RNF6_N"/>
    <property type="match status" value="1"/>
</dbReference>
<comment type="pathway">
    <text evidence="3">Protein modification; protein ubiquitination.</text>
</comment>
<dbReference type="InterPro" id="IPR051834">
    <property type="entry name" value="RING_finger_E3_ligase"/>
</dbReference>
<dbReference type="PANTHER" id="PTHR45931:SF3">
    <property type="entry name" value="RING ZINC FINGER-CONTAINING PROTEIN"/>
    <property type="match status" value="1"/>
</dbReference>
<feature type="region of interest" description="Disordered" evidence="13">
    <location>
        <begin position="453"/>
        <end position="477"/>
    </location>
</feature>
<evidence type="ECO:0000256" key="11">
    <source>
        <dbReference type="ARBA" id="ARBA00038418"/>
    </source>
</evidence>
<keyword evidence="16" id="KW-1185">Reference proteome</keyword>
<comment type="subcellular location">
    <subcellularLocation>
        <location evidence="2">Nucleus</location>
    </subcellularLocation>
</comment>
<feature type="region of interest" description="Disordered" evidence="13">
    <location>
        <begin position="92"/>
        <end position="125"/>
    </location>
</feature>
<keyword evidence="8" id="KW-0833">Ubl conjugation pathway</keyword>
<reference evidence="15 16" key="1">
    <citation type="submission" date="2013-11" db="EMBL/GenBank/DDBJ databases">
        <title>The Damaraland mole rat (Fukomys damarensis) genome and evolution of African mole rats.</title>
        <authorList>
            <person name="Gladyshev V.N."/>
            <person name="Fang X."/>
        </authorList>
    </citation>
    <scope>NUCLEOTIDE SEQUENCE [LARGE SCALE GENOMIC DNA]</scope>
    <source>
        <tissue evidence="15">Liver</tissue>
    </source>
</reference>
<dbReference type="Gene3D" id="3.30.40.10">
    <property type="entry name" value="Zinc/RING finger domain, C3HC4 (zinc finger)"/>
    <property type="match status" value="1"/>
</dbReference>
<dbReference type="AlphaFoldDB" id="A0A091DWX4"/>
<keyword evidence="10" id="KW-0539">Nucleus</keyword>
<feature type="compositionally biased region" description="Basic residues" evidence="13">
    <location>
        <begin position="191"/>
        <end position="207"/>
    </location>
</feature>
<dbReference type="PROSITE" id="PS50089">
    <property type="entry name" value="ZF_RING_2"/>
    <property type="match status" value="1"/>
</dbReference>
<evidence type="ECO:0000256" key="8">
    <source>
        <dbReference type="ARBA" id="ARBA00022786"/>
    </source>
</evidence>
<evidence type="ECO:0000256" key="3">
    <source>
        <dbReference type="ARBA" id="ARBA00004906"/>
    </source>
</evidence>
<evidence type="ECO:0000259" key="14">
    <source>
        <dbReference type="PROSITE" id="PS50089"/>
    </source>
</evidence>
<evidence type="ECO:0000256" key="6">
    <source>
        <dbReference type="ARBA" id="ARBA00022723"/>
    </source>
</evidence>
<evidence type="ECO:0000256" key="13">
    <source>
        <dbReference type="SAM" id="MobiDB-lite"/>
    </source>
</evidence>
<keyword evidence="6" id="KW-0479">Metal-binding</keyword>
<dbReference type="PANTHER" id="PTHR45931">
    <property type="entry name" value="SI:CH211-59O9.10"/>
    <property type="match status" value="1"/>
</dbReference>
<evidence type="ECO:0000256" key="4">
    <source>
        <dbReference type="ARBA" id="ARBA00012483"/>
    </source>
</evidence>
<dbReference type="eggNOG" id="KOG0800">
    <property type="taxonomic scope" value="Eukaryota"/>
</dbReference>
<feature type="compositionally biased region" description="Polar residues" evidence="13">
    <location>
        <begin position="101"/>
        <end position="111"/>
    </location>
</feature>
<comment type="catalytic activity">
    <reaction evidence="1">
        <text>S-ubiquitinyl-[E2 ubiquitin-conjugating enzyme]-L-cysteine + [acceptor protein]-L-lysine = [E2 ubiquitin-conjugating enzyme]-L-cysteine + N(6)-ubiquitinyl-[acceptor protein]-L-lysine.</text>
        <dbReference type="EC" id="2.3.2.27"/>
    </reaction>
</comment>
<protein>
    <recommendedName>
        <fullName evidence="4">RING-type E3 ubiquitin transferase</fullName>
        <ecNumber evidence="4">2.3.2.27</ecNumber>
    </recommendedName>
</protein>
<evidence type="ECO:0000313" key="15">
    <source>
        <dbReference type="EMBL" id="KFO35582.1"/>
    </source>
</evidence>
<evidence type="ECO:0000256" key="2">
    <source>
        <dbReference type="ARBA" id="ARBA00004123"/>
    </source>
</evidence>
<evidence type="ECO:0000256" key="9">
    <source>
        <dbReference type="ARBA" id="ARBA00022833"/>
    </source>
</evidence>
<feature type="region of interest" description="Disordered" evidence="13">
    <location>
        <begin position="145"/>
        <end position="251"/>
    </location>
</feature>
<feature type="domain" description="RING-type" evidence="14">
    <location>
        <begin position="602"/>
        <end position="643"/>
    </location>
</feature>